<comment type="cofactor">
    <cofactor evidence="8">
        <name>Mg(2+)</name>
        <dbReference type="ChEBI" id="CHEBI:18420"/>
    </cofactor>
    <cofactor evidence="8">
        <name>Mn(2+)</name>
        <dbReference type="ChEBI" id="CHEBI:29035"/>
    </cofactor>
    <text evidence="8">Divalent metal cations. Mg(2+) or Mn(2+).</text>
</comment>
<dbReference type="CDD" id="cd03429">
    <property type="entry name" value="NUDIX_NADH_pyrophosphatase_Nudt13"/>
    <property type="match status" value="1"/>
</dbReference>
<keyword evidence="3 8" id="KW-0378">Hydrolase</keyword>
<dbReference type="SUPFAM" id="SSF55811">
    <property type="entry name" value="Nudix"/>
    <property type="match status" value="2"/>
</dbReference>
<evidence type="ECO:0000259" key="9">
    <source>
        <dbReference type="PROSITE" id="PS51462"/>
    </source>
</evidence>
<feature type="domain" description="Nudix hydrolase" evidence="9">
    <location>
        <begin position="137"/>
        <end position="264"/>
    </location>
</feature>
<dbReference type="GO" id="GO:0035529">
    <property type="term" value="F:NADH pyrophosphatase activity"/>
    <property type="evidence" value="ECO:0007669"/>
    <property type="project" value="TreeGrafter"/>
</dbReference>
<keyword evidence="8" id="KW-0862">Zinc</keyword>
<evidence type="ECO:0000256" key="5">
    <source>
        <dbReference type="ARBA" id="ARBA00023027"/>
    </source>
</evidence>
<dbReference type="EC" id="3.6.1.-" evidence="8"/>
<feature type="binding site" evidence="8">
    <location>
        <begin position="208"/>
        <end position="215"/>
    </location>
    <ligand>
        <name>substrate</name>
    </ligand>
</feature>
<dbReference type="GO" id="GO:0005829">
    <property type="term" value="C:cytosol"/>
    <property type="evidence" value="ECO:0007669"/>
    <property type="project" value="TreeGrafter"/>
</dbReference>
<comment type="caution">
    <text evidence="10">The sequence shown here is derived from an EMBL/GenBank/DDBJ whole genome shotgun (WGS) entry which is preliminary data.</text>
</comment>
<comment type="subunit">
    <text evidence="8">Homodimer.</text>
</comment>
<dbReference type="OrthoDB" id="9787476at2"/>
<dbReference type="GO" id="GO:0030145">
    <property type="term" value="F:manganese ion binding"/>
    <property type="evidence" value="ECO:0007669"/>
    <property type="project" value="UniProtKB-UniRule"/>
</dbReference>
<feature type="binding site" evidence="8">
    <location>
        <position position="110"/>
    </location>
    <ligand>
        <name>Zn(2+)</name>
        <dbReference type="ChEBI" id="CHEBI:29105"/>
    </ligand>
</feature>
<keyword evidence="11" id="KW-1185">Reference proteome</keyword>
<feature type="binding site" evidence="8">
    <location>
        <position position="174"/>
    </location>
    <ligand>
        <name>a divalent metal cation</name>
        <dbReference type="ChEBI" id="CHEBI:60240"/>
        <label>1</label>
    </ligand>
</feature>
<dbReference type="PROSITE" id="PS00893">
    <property type="entry name" value="NUDIX_BOX"/>
    <property type="match status" value="1"/>
</dbReference>
<feature type="binding site" evidence="8">
    <location>
        <position position="80"/>
    </location>
    <ligand>
        <name>substrate</name>
    </ligand>
</feature>
<keyword evidence="5 8" id="KW-0520">NAD</keyword>
<feature type="binding site" evidence="8">
    <location>
        <position position="190"/>
    </location>
    <ligand>
        <name>a divalent metal cation</name>
        <dbReference type="ChEBI" id="CHEBI:60240"/>
        <label>2</label>
    </ligand>
</feature>
<dbReference type="PANTHER" id="PTHR42904:SF6">
    <property type="entry name" value="NAD-CAPPED RNA HYDROLASE NUDT12"/>
    <property type="match status" value="1"/>
</dbReference>
<dbReference type="RefSeq" id="WP_075833717.1">
    <property type="nucleotide sequence ID" value="NZ_MSTI01000097.1"/>
</dbReference>
<dbReference type="InterPro" id="IPR015375">
    <property type="entry name" value="NADH_PPase-like_N"/>
</dbReference>
<comment type="cofactor">
    <cofactor evidence="8">
        <name>Zn(2+)</name>
        <dbReference type="ChEBI" id="CHEBI:29105"/>
    </cofactor>
    <text evidence="8">Binds 1 zinc ion per subunit.</text>
</comment>
<proteinExistence type="inferred from homology"/>
<dbReference type="GO" id="GO:0000210">
    <property type="term" value="F:NAD+ diphosphatase activity"/>
    <property type="evidence" value="ECO:0007669"/>
    <property type="project" value="UniProtKB-UniRule"/>
</dbReference>
<dbReference type="Gene3D" id="3.90.79.10">
    <property type="entry name" value="Nucleoside Triphosphate Pyrophosphohydrolase"/>
    <property type="match status" value="1"/>
</dbReference>
<evidence type="ECO:0000256" key="2">
    <source>
        <dbReference type="ARBA" id="ARBA00022723"/>
    </source>
</evidence>
<protein>
    <recommendedName>
        <fullName evidence="8">NAD-capped RNA hydrolase NudC</fullName>
        <shortName evidence="8">DeNADding enzyme NudC</shortName>
        <ecNumber evidence="8">3.6.1.-</ecNumber>
    </recommendedName>
    <alternativeName>
        <fullName evidence="8">NADH pyrophosphatase</fullName>
        <ecNumber evidence="8">3.6.1.22</ecNumber>
    </alternativeName>
</protein>
<dbReference type="STRING" id="249408.BOO71_0008698"/>
<dbReference type="Pfam" id="PF09297">
    <property type="entry name" value="Zn_ribbon_NUD"/>
    <property type="match status" value="1"/>
</dbReference>
<sequence length="283" mass="30764">MVSRPTHFEIQSGVPQGEAHWFIFQKGRLLLREDDTLPVGRAEEFELELTNSLGQLNGQAYAAAQLAGEVPAGYALSPLRSLFGRLSEDLFGLAGFAAQVVEFDRTHQFCGHCATPLAFTGYEYAKACPNCGLSVYPRVAPVAMVLIRRGAGAQTELLLARGPNFPPDMFSALAGFVQPSETLEAAAAREVLEEVGVNIKNLRYVLSQPWPFPHSLMIGFDAEYGGGEIALQPEEIEDAQWFSVSNLPALPAPFSIARQLIDRAVSLSLGPPDPYPVPHDHAF</sequence>
<dbReference type="Proteomes" id="UP000186607">
    <property type="component" value="Unassembled WGS sequence"/>
</dbReference>
<dbReference type="AlphaFoldDB" id="A0A1U7NX41"/>
<keyword evidence="6 8" id="KW-0464">Manganese</keyword>
<feature type="binding site" evidence="8">
    <location>
        <position position="128"/>
    </location>
    <ligand>
        <name>Zn(2+)</name>
        <dbReference type="ChEBI" id="CHEBI:29105"/>
    </ligand>
</feature>
<dbReference type="Gene3D" id="3.90.79.20">
    <property type="match status" value="1"/>
</dbReference>
<dbReference type="InterPro" id="IPR050241">
    <property type="entry name" value="NAD-cap_RNA_hydrolase_NudC"/>
</dbReference>
<feature type="binding site" evidence="8">
    <location>
        <position position="113"/>
    </location>
    <ligand>
        <name>Zn(2+)</name>
        <dbReference type="ChEBI" id="CHEBI:29105"/>
    </ligand>
</feature>
<evidence type="ECO:0000256" key="8">
    <source>
        <dbReference type="HAMAP-Rule" id="MF_00297"/>
    </source>
</evidence>
<dbReference type="Pfam" id="PF00293">
    <property type="entry name" value="NUDIX"/>
    <property type="match status" value="1"/>
</dbReference>
<dbReference type="EC" id="3.6.1.22" evidence="8"/>
<dbReference type="InterPro" id="IPR000086">
    <property type="entry name" value="NUDIX_hydrolase_dom"/>
</dbReference>
<feature type="binding site" evidence="8">
    <location>
        <position position="194"/>
    </location>
    <ligand>
        <name>a divalent metal cation</name>
        <dbReference type="ChEBI" id="CHEBI:60240"/>
        <label>1</label>
    </ligand>
</feature>
<keyword evidence="4 8" id="KW-0460">Magnesium</keyword>
<dbReference type="GO" id="GO:0006742">
    <property type="term" value="P:NADP+ catabolic process"/>
    <property type="evidence" value="ECO:0007669"/>
    <property type="project" value="TreeGrafter"/>
</dbReference>
<evidence type="ECO:0000313" key="10">
    <source>
        <dbReference type="EMBL" id="OLV17495.1"/>
    </source>
</evidence>
<evidence type="ECO:0000256" key="3">
    <source>
        <dbReference type="ARBA" id="ARBA00022801"/>
    </source>
</evidence>
<dbReference type="NCBIfam" id="NF001299">
    <property type="entry name" value="PRK00241.1"/>
    <property type="match status" value="1"/>
</dbReference>
<dbReference type="GO" id="GO:0008270">
    <property type="term" value="F:zinc ion binding"/>
    <property type="evidence" value="ECO:0007669"/>
    <property type="project" value="UniProtKB-UniRule"/>
</dbReference>
<comment type="catalytic activity">
    <reaction evidence="8">
        <text>NADH + H2O = reduced beta-nicotinamide D-ribonucleotide + AMP + 2 H(+)</text>
        <dbReference type="Rhea" id="RHEA:48868"/>
        <dbReference type="ChEBI" id="CHEBI:15377"/>
        <dbReference type="ChEBI" id="CHEBI:15378"/>
        <dbReference type="ChEBI" id="CHEBI:57945"/>
        <dbReference type="ChEBI" id="CHEBI:90832"/>
        <dbReference type="ChEBI" id="CHEBI:456215"/>
        <dbReference type="EC" id="3.6.1.22"/>
    </reaction>
</comment>
<evidence type="ECO:0000313" key="11">
    <source>
        <dbReference type="Proteomes" id="UP000186607"/>
    </source>
</evidence>
<reference evidence="10 11" key="1">
    <citation type="submission" date="2017-01" db="EMBL/GenBank/DDBJ databases">
        <title>Genome Analysis of Deinococcus marmoris KOPRI26562.</title>
        <authorList>
            <person name="Kim J.H."/>
            <person name="Oh H.-M."/>
        </authorList>
    </citation>
    <scope>NUCLEOTIDE SEQUENCE [LARGE SCALE GENOMIC DNA]</scope>
    <source>
        <strain evidence="10 11">KOPRI26562</strain>
    </source>
</reference>
<organism evidence="10 11">
    <name type="scientific">Deinococcus marmoris</name>
    <dbReference type="NCBI Taxonomy" id="249408"/>
    <lineage>
        <taxon>Bacteria</taxon>
        <taxon>Thermotogati</taxon>
        <taxon>Deinococcota</taxon>
        <taxon>Deinococci</taxon>
        <taxon>Deinococcales</taxon>
        <taxon>Deinococcaceae</taxon>
        <taxon>Deinococcus</taxon>
    </lineage>
</organism>
<feature type="binding site" evidence="8">
    <location>
        <position position="235"/>
    </location>
    <ligand>
        <name>a divalent metal cation</name>
        <dbReference type="ChEBI" id="CHEBI:60240"/>
        <label>1</label>
    </ligand>
</feature>
<feature type="binding site" evidence="8">
    <location>
        <position position="235"/>
    </location>
    <ligand>
        <name>a divalent metal cation</name>
        <dbReference type="ChEBI" id="CHEBI:60240"/>
        <label>3</label>
    </ligand>
</feature>
<dbReference type="InterPro" id="IPR049734">
    <property type="entry name" value="NudC-like_C"/>
</dbReference>
<dbReference type="PROSITE" id="PS51462">
    <property type="entry name" value="NUDIX"/>
    <property type="match status" value="1"/>
</dbReference>
<feature type="binding site" evidence="8">
    <location>
        <position position="257"/>
    </location>
    <ligand>
        <name>substrate</name>
    </ligand>
</feature>
<feature type="binding site" evidence="8">
    <location>
        <position position="190"/>
    </location>
    <ligand>
        <name>a divalent metal cation</name>
        <dbReference type="ChEBI" id="CHEBI:60240"/>
        <label>3</label>
    </ligand>
</feature>
<dbReference type="Pfam" id="PF09296">
    <property type="entry name" value="NUDIX-like"/>
    <property type="match status" value="1"/>
</dbReference>
<gene>
    <name evidence="8" type="primary">nudC</name>
    <name evidence="10" type="ORF">BOO71_0008698</name>
</gene>
<feature type="binding site" evidence="8">
    <location>
        <position position="136"/>
    </location>
    <ligand>
        <name>substrate</name>
    </ligand>
</feature>
<feature type="binding site" evidence="8">
    <location>
        <position position="194"/>
    </location>
    <ligand>
        <name>a divalent metal cation</name>
        <dbReference type="ChEBI" id="CHEBI:60240"/>
        <label>3</label>
    </ligand>
</feature>
<evidence type="ECO:0000256" key="7">
    <source>
        <dbReference type="ARBA" id="ARBA00023679"/>
    </source>
</evidence>
<name>A0A1U7NX41_9DEIO</name>
<comment type="caution">
    <text evidence="8">Lacks conserved residue(s) required for the propagation of feature annotation.</text>
</comment>
<feature type="binding site" evidence="8">
    <location>
        <position position="123"/>
    </location>
    <ligand>
        <name>substrate</name>
    </ligand>
</feature>
<comment type="catalytic activity">
    <reaction evidence="8">
        <text>NAD(+) + H2O = beta-nicotinamide D-ribonucleotide + AMP + 2 H(+)</text>
        <dbReference type="Rhea" id="RHEA:11800"/>
        <dbReference type="ChEBI" id="CHEBI:14649"/>
        <dbReference type="ChEBI" id="CHEBI:15377"/>
        <dbReference type="ChEBI" id="CHEBI:15378"/>
        <dbReference type="ChEBI" id="CHEBI:57540"/>
        <dbReference type="ChEBI" id="CHEBI:456215"/>
        <dbReference type="EC" id="3.6.1.22"/>
    </reaction>
</comment>
<dbReference type="InterPro" id="IPR022925">
    <property type="entry name" value="RNA_Hydrolase_NudC"/>
</dbReference>
<dbReference type="InterPro" id="IPR015376">
    <property type="entry name" value="Znr_NADH_PPase"/>
</dbReference>
<evidence type="ECO:0000256" key="4">
    <source>
        <dbReference type="ARBA" id="ARBA00022842"/>
    </source>
</evidence>
<keyword evidence="2 8" id="KW-0479">Metal-binding</keyword>
<dbReference type="InterPro" id="IPR015797">
    <property type="entry name" value="NUDIX_hydrolase-like_dom_sf"/>
</dbReference>
<comment type="function">
    <text evidence="8">mRNA decapping enzyme that specifically removes the nicotinamide adenine dinucleotide (NAD) cap from a subset of mRNAs by hydrolyzing the diphosphate linkage to produce nicotinamide mononucleotide (NMN) and 5' monophosphate mRNA. The NAD-cap is present at the 5'-end of some mRNAs and stabilizes RNA against 5'-processing. Has preference for mRNAs with a 5'-end purine. Catalyzes the hydrolysis of a broad range of dinucleotide pyrophosphates.</text>
</comment>
<dbReference type="HAMAP" id="MF_00297">
    <property type="entry name" value="Nudix_NudC"/>
    <property type="match status" value="1"/>
</dbReference>
<comment type="catalytic activity">
    <reaction evidence="7">
        <text>a 5'-end NAD(+)-phospho-ribonucleoside in mRNA + H2O = a 5'-end phospho-adenosine-phospho-ribonucleoside in mRNA + beta-nicotinamide D-ribonucleotide + 2 H(+)</text>
        <dbReference type="Rhea" id="RHEA:60876"/>
        <dbReference type="Rhea" id="RHEA-COMP:15698"/>
        <dbReference type="Rhea" id="RHEA-COMP:15719"/>
        <dbReference type="ChEBI" id="CHEBI:14649"/>
        <dbReference type="ChEBI" id="CHEBI:15377"/>
        <dbReference type="ChEBI" id="CHEBI:15378"/>
        <dbReference type="ChEBI" id="CHEBI:144029"/>
        <dbReference type="ChEBI" id="CHEBI:144051"/>
    </reaction>
    <physiologicalReaction direction="left-to-right" evidence="7">
        <dbReference type="Rhea" id="RHEA:60877"/>
    </physiologicalReaction>
</comment>
<accession>A0A1U7NX41</accession>
<evidence type="ECO:0000256" key="6">
    <source>
        <dbReference type="ARBA" id="ARBA00023211"/>
    </source>
</evidence>
<dbReference type="PANTHER" id="PTHR42904">
    <property type="entry name" value="NUDIX HYDROLASE, NUDC SUBFAMILY"/>
    <property type="match status" value="1"/>
</dbReference>
<evidence type="ECO:0000256" key="1">
    <source>
        <dbReference type="ARBA" id="ARBA00009595"/>
    </source>
</evidence>
<comment type="similarity">
    <text evidence="1 8">Belongs to the Nudix hydrolase family. NudC subfamily.</text>
</comment>
<dbReference type="EMBL" id="MSTI01000097">
    <property type="protein sequence ID" value="OLV17495.1"/>
    <property type="molecule type" value="Genomic_DNA"/>
</dbReference>
<feature type="binding site" evidence="8">
    <location>
        <position position="131"/>
    </location>
    <ligand>
        <name>Zn(2+)</name>
        <dbReference type="ChEBI" id="CHEBI:29105"/>
    </ligand>
</feature>
<dbReference type="InterPro" id="IPR020084">
    <property type="entry name" value="NUDIX_hydrolase_CS"/>
</dbReference>
<dbReference type="GO" id="GO:0110153">
    <property type="term" value="F:RNA NAD-cap (NMN-forming) hydrolase activity"/>
    <property type="evidence" value="ECO:0007669"/>
    <property type="project" value="RHEA"/>
</dbReference>
<feature type="short sequence motif" description="Nudix box" evidence="8">
    <location>
        <begin position="175"/>
        <end position="196"/>
    </location>
</feature>
<dbReference type="GO" id="GO:0000287">
    <property type="term" value="F:magnesium ion binding"/>
    <property type="evidence" value="ECO:0007669"/>
    <property type="project" value="UniProtKB-UniRule"/>
</dbReference>
<dbReference type="GO" id="GO:0019677">
    <property type="term" value="P:NAD+ catabolic process"/>
    <property type="evidence" value="ECO:0007669"/>
    <property type="project" value="TreeGrafter"/>
</dbReference>